<dbReference type="Proteomes" id="UP000199365">
    <property type="component" value="Unassembled WGS sequence"/>
</dbReference>
<evidence type="ECO:0000256" key="3">
    <source>
        <dbReference type="ARBA" id="ARBA00023125"/>
    </source>
</evidence>
<evidence type="ECO:0000259" key="6">
    <source>
        <dbReference type="PROSITE" id="PS50110"/>
    </source>
</evidence>
<dbReference type="SMART" id="SM00862">
    <property type="entry name" value="Trans_reg_C"/>
    <property type="match status" value="1"/>
</dbReference>
<dbReference type="PROSITE" id="PS50110">
    <property type="entry name" value="RESPONSE_REGULATORY"/>
    <property type="match status" value="1"/>
</dbReference>
<dbReference type="InterPro" id="IPR039420">
    <property type="entry name" value="WalR-like"/>
</dbReference>
<feature type="domain" description="OmpR/PhoB-type" evidence="7">
    <location>
        <begin position="127"/>
        <end position="226"/>
    </location>
</feature>
<dbReference type="Pfam" id="PF00486">
    <property type="entry name" value="Trans_reg_C"/>
    <property type="match status" value="1"/>
</dbReference>
<reference evidence="9" key="1">
    <citation type="submission" date="2016-10" db="EMBL/GenBank/DDBJ databases">
        <authorList>
            <person name="Varghese N."/>
            <person name="Submissions S."/>
        </authorList>
    </citation>
    <scope>NUCLEOTIDE SEQUENCE [LARGE SCALE GENOMIC DNA]</scope>
    <source>
        <strain evidence="9">DUS833</strain>
    </source>
</reference>
<dbReference type="CDD" id="cd17574">
    <property type="entry name" value="REC_OmpR"/>
    <property type="match status" value="1"/>
</dbReference>
<dbReference type="Gene3D" id="1.10.10.10">
    <property type="entry name" value="Winged helix-like DNA-binding domain superfamily/Winged helix DNA-binding domain"/>
    <property type="match status" value="1"/>
</dbReference>
<dbReference type="EMBL" id="FNKX01000002">
    <property type="protein sequence ID" value="SDR55601.1"/>
    <property type="molecule type" value="Genomic_DNA"/>
</dbReference>
<dbReference type="Pfam" id="PF00072">
    <property type="entry name" value="Response_reg"/>
    <property type="match status" value="1"/>
</dbReference>
<dbReference type="InterPro" id="IPR001789">
    <property type="entry name" value="Sig_transdc_resp-reg_receiver"/>
</dbReference>
<proteinExistence type="predicted"/>
<dbReference type="SMART" id="SM00448">
    <property type="entry name" value="REC"/>
    <property type="match status" value="1"/>
</dbReference>
<keyword evidence="9" id="KW-1185">Reference proteome</keyword>
<dbReference type="InterPro" id="IPR036388">
    <property type="entry name" value="WH-like_DNA-bd_sf"/>
</dbReference>
<feature type="domain" description="Response regulatory" evidence="6">
    <location>
        <begin position="2"/>
        <end position="117"/>
    </location>
</feature>
<evidence type="ECO:0000259" key="7">
    <source>
        <dbReference type="PROSITE" id="PS51755"/>
    </source>
</evidence>
<keyword evidence="2" id="KW-0902">Two-component regulatory system</keyword>
<dbReference type="InterPro" id="IPR001867">
    <property type="entry name" value="OmpR/PhoB-type_DNA-bd"/>
</dbReference>
<gene>
    <name evidence="8" type="ORF">SAMN05445850_6118</name>
</gene>
<dbReference type="AlphaFoldDB" id="A0A1H1JZV3"/>
<keyword evidence="1 4" id="KW-0597">Phosphoprotein</keyword>
<feature type="DNA-binding region" description="OmpR/PhoB-type" evidence="5">
    <location>
        <begin position="127"/>
        <end position="226"/>
    </location>
</feature>
<dbReference type="GO" id="GO:0000156">
    <property type="term" value="F:phosphorelay response regulator activity"/>
    <property type="evidence" value="ECO:0007669"/>
    <property type="project" value="TreeGrafter"/>
</dbReference>
<protein>
    <submittedName>
        <fullName evidence="8">Two component transcriptional regulator, winged helix family</fullName>
    </submittedName>
</protein>
<evidence type="ECO:0000256" key="5">
    <source>
        <dbReference type="PROSITE-ProRule" id="PRU01091"/>
    </source>
</evidence>
<evidence type="ECO:0000256" key="2">
    <source>
        <dbReference type="ARBA" id="ARBA00023012"/>
    </source>
</evidence>
<dbReference type="CDD" id="cd00383">
    <property type="entry name" value="trans_reg_C"/>
    <property type="match status" value="1"/>
</dbReference>
<keyword evidence="3 5" id="KW-0238">DNA-binding</keyword>
<dbReference type="Gene3D" id="6.10.250.690">
    <property type="match status" value="1"/>
</dbReference>
<name>A0A1H1JZV3_9BURK</name>
<evidence type="ECO:0000256" key="1">
    <source>
        <dbReference type="ARBA" id="ARBA00022553"/>
    </source>
</evidence>
<evidence type="ECO:0000256" key="4">
    <source>
        <dbReference type="PROSITE-ProRule" id="PRU00169"/>
    </source>
</evidence>
<evidence type="ECO:0000313" key="9">
    <source>
        <dbReference type="Proteomes" id="UP000199365"/>
    </source>
</evidence>
<dbReference type="PANTHER" id="PTHR48111">
    <property type="entry name" value="REGULATOR OF RPOS"/>
    <property type="match status" value="1"/>
</dbReference>
<sequence>MKILLVEDDLAQASAVEKALQQSGHRISRADSGENAVRFLKINQVDLVVLDWKLPGMTGLEVLHWIRGNIGREVAVLFLTSRVLEVDVARALDAGADEYVVKPFRAIELVARISALLRRTYRKEKVDNLIAVGPYVFDVERRNVSLHGKTIELTAKEFDVAAFLFANIGRVVSRDLLAKLAWGRELDSMSRTIDTHIYRLRRKLSLHSENGVRLSTVYTHGYRLDEVVVHSVASDTLVCEASEERAAPKPWLLPTAC</sequence>
<dbReference type="PROSITE" id="PS51755">
    <property type="entry name" value="OMPR_PHOB"/>
    <property type="match status" value="1"/>
</dbReference>
<accession>A0A1H1JZV3</accession>
<dbReference type="RefSeq" id="WP_090809486.1">
    <property type="nucleotide sequence ID" value="NZ_FNKX01000002.1"/>
</dbReference>
<evidence type="ECO:0000313" key="8">
    <source>
        <dbReference type="EMBL" id="SDR55601.1"/>
    </source>
</evidence>
<dbReference type="GO" id="GO:0000976">
    <property type="term" value="F:transcription cis-regulatory region binding"/>
    <property type="evidence" value="ECO:0007669"/>
    <property type="project" value="TreeGrafter"/>
</dbReference>
<dbReference type="PANTHER" id="PTHR48111:SF40">
    <property type="entry name" value="PHOSPHATE REGULON TRANSCRIPTIONAL REGULATORY PROTEIN PHOB"/>
    <property type="match status" value="1"/>
</dbReference>
<dbReference type="SUPFAM" id="SSF52172">
    <property type="entry name" value="CheY-like"/>
    <property type="match status" value="1"/>
</dbReference>
<dbReference type="InterPro" id="IPR011006">
    <property type="entry name" value="CheY-like_superfamily"/>
</dbReference>
<dbReference type="Gene3D" id="3.40.50.2300">
    <property type="match status" value="1"/>
</dbReference>
<dbReference type="GO" id="GO:0006355">
    <property type="term" value="P:regulation of DNA-templated transcription"/>
    <property type="evidence" value="ECO:0007669"/>
    <property type="project" value="InterPro"/>
</dbReference>
<dbReference type="GO" id="GO:0005829">
    <property type="term" value="C:cytosol"/>
    <property type="evidence" value="ECO:0007669"/>
    <property type="project" value="TreeGrafter"/>
</dbReference>
<dbReference type="STRING" id="157910.SAMN05445850_6118"/>
<feature type="modified residue" description="4-aspartylphosphate" evidence="4">
    <location>
        <position position="51"/>
    </location>
</feature>
<dbReference type="GO" id="GO:0032993">
    <property type="term" value="C:protein-DNA complex"/>
    <property type="evidence" value="ECO:0007669"/>
    <property type="project" value="TreeGrafter"/>
</dbReference>
<organism evidence="8 9">
    <name type="scientific">Paraburkholderia tuberum</name>
    <dbReference type="NCBI Taxonomy" id="157910"/>
    <lineage>
        <taxon>Bacteria</taxon>
        <taxon>Pseudomonadati</taxon>
        <taxon>Pseudomonadota</taxon>
        <taxon>Betaproteobacteria</taxon>
        <taxon>Burkholderiales</taxon>
        <taxon>Burkholderiaceae</taxon>
        <taxon>Paraburkholderia</taxon>
    </lineage>
</organism>